<keyword evidence="2" id="KW-1185">Reference proteome</keyword>
<accession>A0A843VI84</accession>
<protein>
    <submittedName>
        <fullName evidence="1">Uncharacterized protein</fullName>
    </submittedName>
</protein>
<dbReference type="AlphaFoldDB" id="A0A843VI84"/>
<proteinExistence type="predicted"/>
<reference evidence="1" key="1">
    <citation type="submission" date="2017-07" db="EMBL/GenBank/DDBJ databases">
        <title>Taro Niue Genome Assembly and Annotation.</title>
        <authorList>
            <person name="Atibalentja N."/>
            <person name="Keating K."/>
            <person name="Fields C.J."/>
        </authorList>
    </citation>
    <scope>NUCLEOTIDE SEQUENCE</scope>
    <source>
        <strain evidence="1">Niue_2</strain>
        <tissue evidence="1">Leaf</tissue>
    </source>
</reference>
<dbReference type="Proteomes" id="UP000652761">
    <property type="component" value="Unassembled WGS sequence"/>
</dbReference>
<dbReference type="EMBL" id="NMUH01001641">
    <property type="protein sequence ID" value="MQL94157.1"/>
    <property type="molecule type" value="Genomic_DNA"/>
</dbReference>
<name>A0A843VI84_COLES</name>
<gene>
    <name evidence="1" type="ORF">Taro_026810</name>
</gene>
<evidence type="ECO:0000313" key="2">
    <source>
        <dbReference type="Proteomes" id="UP000652761"/>
    </source>
</evidence>
<comment type="caution">
    <text evidence="1">The sequence shown here is derived from an EMBL/GenBank/DDBJ whole genome shotgun (WGS) entry which is preliminary data.</text>
</comment>
<evidence type="ECO:0000313" key="1">
    <source>
        <dbReference type="EMBL" id="MQL94157.1"/>
    </source>
</evidence>
<organism evidence="1 2">
    <name type="scientific">Colocasia esculenta</name>
    <name type="common">Wild taro</name>
    <name type="synonym">Arum esculentum</name>
    <dbReference type="NCBI Taxonomy" id="4460"/>
    <lineage>
        <taxon>Eukaryota</taxon>
        <taxon>Viridiplantae</taxon>
        <taxon>Streptophyta</taxon>
        <taxon>Embryophyta</taxon>
        <taxon>Tracheophyta</taxon>
        <taxon>Spermatophyta</taxon>
        <taxon>Magnoliopsida</taxon>
        <taxon>Liliopsida</taxon>
        <taxon>Araceae</taxon>
        <taxon>Aroideae</taxon>
        <taxon>Colocasieae</taxon>
        <taxon>Colocasia</taxon>
    </lineage>
</organism>
<sequence length="99" mass="11651">MITYEIVTASKSLRVLKKSLRTRRVCPKNMFTNLQYRPEDPFLKLILYLIHKGRVKLGSFRYDSDERGWRSRMKKRVRSSWEVINWSKGRTRGGGGGSN</sequence>